<keyword evidence="6 7" id="KW-0472">Membrane</keyword>
<feature type="chain" id="PRO_5040540699" description="Post-GPI attachment to proteins factor 3" evidence="7">
    <location>
        <begin position="25"/>
        <end position="362"/>
    </location>
</feature>
<accession>A0A9P6W700</accession>
<feature type="transmembrane region" description="Helical" evidence="7">
    <location>
        <begin position="294"/>
        <end position="318"/>
    </location>
</feature>
<dbReference type="AlphaFoldDB" id="A0A9P6W700"/>
<evidence type="ECO:0000313" key="9">
    <source>
        <dbReference type="Proteomes" id="UP000750334"/>
    </source>
</evidence>
<feature type="signal peptide" evidence="7">
    <location>
        <begin position="1"/>
        <end position="24"/>
    </location>
</feature>
<evidence type="ECO:0000256" key="2">
    <source>
        <dbReference type="ARBA" id="ARBA00022502"/>
    </source>
</evidence>
<keyword evidence="5 7" id="KW-1133">Transmembrane helix</keyword>
<gene>
    <name evidence="8" type="ORF">C6P45_000645</name>
</gene>
<keyword evidence="2 7" id="KW-0337">GPI-anchor biosynthesis</keyword>
<keyword evidence="9" id="KW-1185">Reference proteome</keyword>
<comment type="function">
    <text evidence="7">Involved in the lipid remodeling steps of GPI-anchor maturation.</text>
</comment>
<evidence type="ECO:0000313" key="8">
    <source>
        <dbReference type="EMBL" id="KAG0664369.1"/>
    </source>
</evidence>
<proteinExistence type="inferred from homology"/>
<comment type="caution">
    <text evidence="8">The sequence shown here is derived from an EMBL/GenBank/DDBJ whole genome shotgun (WGS) entry which is preliminary data.</text>
</comment>
<feature type="transmembrane region" description="Helical" evidence="7">
    <location>
        <begin position="255"/>
        <end position="274"/>
    </location>
</feature>
<dbReference type="OrthoDB" id="419770at2759"/>
<evidence type="ECO:0000256" key="4">
    <source>
        <dbReference type="ARBA" id="ARBA00022729"/>
    </source>
</evidence>
<keyword evidence="3 7" id="KW-0812">Transmembrane</keyword>
<dbReference type="GO" id="GO:0005789">
    <property type="term" value="C:endoplasmic reticulum membrane"/>
    <property type="evidence" value="ECO:0007669"/>
    <property type="project" value="UniProtKB-SubCell"/>
</dbReference>
<evidence type="ECO:0000256" key="1">
    <source>
        <dbReference type="ARBA" id="ARBA00004127"/>
    </source>
</evidence>
<keyword evidence="7" id="KW-0256">Endoplasmic reticulum</keyword>
<evidence type="ECO:0000256" key="3">
    <source>
        <dbReference type="ARBA" id="ARBA00022692"/>
    </source>
</evidence>
<feature type="transmembrane region" description="Helical" evidence="7">
    <location>
        <begin position="161"/>
        <end position="183"/>
    </location>
</feature>
<protein>
    <recommendedName>
        <fullName evidence="7">Post-GPI attachment to proteins factor 3</fullName>
    </recommendedName>
</protein>
<dbReference type="Proteomes" id="UP000750334">
    <property type="component" value="Unassembled WGS sequence"/>
</dbReference>
<reference evidence="8 9" key="1">
    <citation type="submission" date="2020-11" db="EMBL/GenBank/DDBJ databases">
        <title>Kefir isolates.</title>
        <authorList>
            <person name="Marcisauskas S."/>
            <person name="Kim Y."/>
            <person name="Blasche S."/>
        </authorList>
    </citation>
    <scope>NUCLEOTIDE SEQUENCE [LARGE SCALE GENOMIC DNA]</scope>
    <source>
        <strain evidence="8 9">OG2</strain>
    </source>
</reference>
<keyword evidence="4 7" id="KW-0732">Signal</keyword>
<evidence type="ECO:0000256" key="7">
    <source>
        <dbReference type="RuleBase" id="RU365066"/>
    </source>
</evidence>
<comment type="subcellular location">
    <subcellularLocation>
        <location evidence="1">Endomembrane system</location>
        <topology evidence="1">Multi-pass membrane protein</topology>
    </subcellularLocation>
    <subcellularLocation>
        <location evidence="7">Endoplasmic reticulum membrane</location>
        <topology evidence="7">Multi-pass membrane protein</topology>
    </subcellularLocation>
</comment>
<dbReference type="InterPro" id="IPR007217">
    <property type="entry name" value="Per1-like"/>
</dbReference>
<dbReference type="GO" id="GO:0016788">
    <property type="term" value="F:hydrolase activity, acting on ester bonds"/>
    <property type="evidence" value="ECO:0007669"/>
    <property type="project" value="TreeGrafter"/>
</dbReference>
<evidence type="ECO:0000256" key="5">
    <source>
        <dbReference type="ARBA" id="ARBA00022989"/>
    </source>
</evidence>
<feature type="transmembrane region" description="Helical" evidence="7">
    <location>
        <begin position="122"/>
        <end position="140"/>
    </location>
</feature>
<sequence length="362" mass="42999">MKINTRQWNLLLLYILIGASFTLASPGDNLDEFIDCYDACNYQRHCPDSEVDWYNPDENVFVKEKFAQTPTVLSKFLFWNCKADCDYQCQQIITHIRIIQDEEIYQFHGKWPFLRLFTMQELFSTIFSIGNFFPHYYSYIKISKKIEMIKRSGINVAKSKILQNYLYVAIAGMCAWTASTIFHWRDLLITEKFDYFFAGMTVLMGFHAIFARLTHLDKYPKLGKYFSGSVVFIFSLHLLRLYIDWSYTYNMRFNIFFGIMQYLLLLTLALQNYLYLKRERHLVGGSKYMSQSKLIFKLCVVPVLLVVGTSMAMSLELFDFFLYDYQIDAHAIWHLCTIWPSWILYSFFTDDYDLILTKQIKD</sequence>
<feature type="transmembrane region" description="Helical" evidence="7">
    <location>
        <begin position="330"/>
        <end position="348"/>
    </location>
</feature>
<evidence type="ECO:0000256" key="6">
    <source>
        <dbReference type="ARBA" id="ARBA00023136"/>
    </source>
</evidence>
<comment type="similarity">
    <text evidence="7">Belongs to the PGAP3 family.</text>
</comment>
<dbReference type="PANTHER" id="PTHR13148:SF0">
    <property type="entry name" value="POST-GPI ATTACHMENT TO PROTEINS FACTOR 3"/>
    <property type="match status" value="1"/>
</dbReference>
<dbReference type="Pfam" id="PF04080">
    <property type="entry name" value="Per1"/>
    <property type="match status" value="1"/>
</dbReference>
<organism evidence="8 9">
    <name type="scientific">Maudiozyma exigua</name>
    <name type="common">Yeast</name>
    <name type="synonym">Kazachstania exigua</name>
    <dbReference type="NCBI Taxonomy" id="34358"/>
    <lineage>
        <taxon>Eukaryota</taxon>
        <taxon>Fungi</taxon>
        <taxon>Dikarya</taxon>
        <taxon>Ascomycota</taxon>
        <taxon>Saccharomycotina</taxon>
        <taxon>Saccharomycetes</taxon>
        <taxon>Saccharomycetales</taxon>
        <taxon>Saccharomycetaceae</taxon>
        <taxon>Maudiozyma</taxon>
    </lineage>
</organism>
<dbReference type="EMBL" id="PUHR01000121">
    <property type="protein sequence ID" value="KAG0664369.1"/>
    <property type="molecule type" value="Genomic_DNA"/>
</dbReference>
<name>A0A9P6W700_MAUEX</name>
<feature type="transmembrane region" description="Helical" evidence="7">
    <location>
        <begin position="225"/>
        <end position="243"/>
    </location>
</feature>
<dbReference type="PANTHER" id="PTHR13148">
    <property type="entry name" value="PER1-RELATED"/>
    <property type="match status" value="1"/>
</dbReference>
<feature type="transmembrane region" description="Helical" evidence="7">
    <location>
        <begin position="195"/>
        <end position="213"/>
    </location>
</feature>
<dbReference type="GO" id="GO:0006506">
    <property type="term" value="P:GPI anchor biosynthetic process"/>
    <property type="evidence" value="ECO:0007669"/>
    <property type="project" value="UniProtKB-KW"/>
</dbReference>